<dbReference type="SUPFAM" id="SSF53613">
    <property type="entry name" value="Ribokinase-like"/>
    <property type="match status" value="1"/>
</dbReference>
<comment type="caution">
    <text evidence="5">The sequence shown here is derived from an EMBL/GenBank/DDBJ whole genome shotgun (WGS) entry which is preliminary data.</text>
</comment>
<dbReference type="InterPro" id="IPR011611">
    <property type="entry name" value="PfkB_dom"/>
</dbReference>
<keyword evidence="3 5" id="KW-0418">Kinase</keyword>
<evidence type="ECO:0000256" key="3">
    <source>
        <dbReference type="ARBA" id="ARBA00022777"/>
    </source>
</evidence>
<dbReference type="OrthoDB" id="9779730at2"/>
<evidence type="ECO:0000256" key="2">
    <source>
        <dbReference type="ARBA" id="ARBA00022679"/>
    </source>
</evidence>
<dbReference type="InterPro" id="IPR029056">
    <property type="entry name" value="Ribokinase-like"/>
</dbReference>
<accession>A0A6N6N5G4</accession>
<keyword evidence="2" id="KW-0808">Transferase</keyword>
<dbReference type="PANTHER" id="PTHR43085:SF57">
    <property type="entry name" value="CARBOHYDRATE KINASE PFKB DOMAIN-CONTAINING PROTEIN"/>
    <property type="match status" value="1"/>
</dbReference>
<dbReference type="PANTHER" id="PTHR43085">
    <property type="entry name" value="HEXOKINASE FAMILY MEMBER"/>
    <property type="match status" value="1"/>
</dbReference>
<feature type="domain" description="Carbohydrate kinase PfkB" evidence="4">
    <location>
        <begin position="21"/>
        <end position="287"/>
    </location>
</feature>
<comment type="similarity">
    <text evidence="1">Belongs to the carbohydrate kinase PfkB family.</text>
</comment>
<sequence>MGTFTAAGIGEILWDMLPGERQLGGAPANFAYHFKALGGESLTISRVGDDEPGKAALAQLKEHGLDISAVTVDPNHMTGRVDVHVDANGVASYEFPDDVAWDHIEANDAATRALPTLDAVCFGTLAQRSPVSRRNITAMLQALPQKTLKIFDINLRQHFYSQELIESSLRMANVLKINDEELAIVGGMLAIHGTEQERMSRLIERFTLRLGVLTRGENGSLLMTPDQTSDFPGVAATVRDTIGAGDSFSAALALGWLQRLPLEEINQKAAQVAAHVCSQAGAMPVMPDTLRI</sequence>
<dbReference type="InterPro" id="IPR050306">
    <property type="entry name" value="PfkB_Carbo_kinase"/>
</dbReference>
<dbReference type="GO" id="GO:0016301">
    <property type="term" value="F:kinase activity"/>
    <property type="evidence" value="ECO:0007669"/>
    <property type="project" value="UniProtKB-KW"/>
</dbReference>
<dbReference type="Pfam" id="PF00294">
    <property type="entry name" value="PfkB"/>
    <property type="match status" value="1"/>
</dbReference>
<evidence type="ECO:0000256" key="1">
    <source>
        <dbReference type="ARBA" id="ARBA00010688"/>
    </source>
</evidence>
<dbReference type="CDD" id="cd01167">
    <property type="entry name" value="bac_FRK"/>
    <property type="match status" value="1"/>
</dbReference>
<dbReference type="AlphaFoldDB" id="A0A6N6N5G4"/>
<keyword evidence="6" id="KW-1185">Reference proteome</keyword>
<reference evidence="5 6" key="1">
    <citation type="journal article" date="2017" name="Int. J. Syst. Evol. Microbiol.">
        <title>Desulfovibrio senegalensis sp. nov., a mesophilic sulfate reducer isolated from marine sediment.</title>
        <authorList>
            <person name="Thioye A."/>
            <person name="Gam Z.B.A."/>
            <person name="Mbengue M."/>
            <person name="Cayol J.L."/>
            <person name="Joseph-Bartoli M."/>
            <person name="Toure-Kane C."/>
            <person name="Labat M."/>
        </authorList>
    </citation>
    <scope>NUCLEOTIDE SEQUENCE [LARGE SCALE GENOMIC DNA]</scope>
    <source>
        <strain evidence="5 6">DSM 101509</strain>
    </source>
</reference>
<evidence type="ECO:0000259" key="4">
    <source>
        <dbReference type="Pfam" id="PF00294"/>
    </source>
</evidence>
<protein>
    <submittedName>
        <fullName evidence="5">Carbohydrate kinase</fullName>
    </submittedName>
</protein>
<gene>
    <name evidence="5" type="ORF">F8A88_03975</name>
</gene>
<proteinExistence type="inferred from homology"/>
<dbReference type="InterPro" id="IPR002173">
    <property type="entry name" value="Carboh/pur_kinase_PfkB_CS"/>
</dbReference>
<evidence type="ECO:0000313" key="6">
    <source>
        <dbReference type="Proteomes" id="UP000438699"/>
    </source>
</evidence>
<dbReference type="PROSITE" id="PS00583">
    <property type="entry name" value="PFKB_KINASES_1"/>
    <property type="match status" value="1"/>
</dbReference>
<organism evidence="5 6">
    <name type="scientific">Pseudodesulfovibrio senegalensis</name>
    <dbReference type="NCBI Taxonomy" id="1721087"/>
    <lineage>
        <taxon>Bacteria</taxon>
        <taxon>Pseudomonadati</taxon>
        <taxon>Thermodesulfobacteriota</taxon>
        <taxon>Desulfovibrionia</taxon>
        <taxon>Desulfovibrionales</taxon>
        <taxon>Desulfovibrionaceae</taxon>
    </lineage>
</organism>
<dbReference type="Proteomes" id="UP000438699">
    <property type="component" value="Unassembled WGS sequence"/>
</dbReference>
<dbReference type="EMBL" id="WAIE01000001">
    <property type="protein sequence ID" value="KAB1443422.1"/>
    <property type="molecule type" value="Genomic_DNA"/>
</dbReference>
<name>A0A6N6N5G4_9BACT</name>
<dbReference type="PROSITE" id="PS00584">
    <property type="entry name" value="PFKB_KINASES_2"/>
    <property type="match status" value="1"/>
</dbReference>
<evidence type="ECO:0000313" key="5">
    <source>
        <dbReference type="EMBL" id="KAB1443422.1"/>
    </source>
</evidence>
<dbReference type="RefSeq" id="WP_151149793.1">
    <property type="nucleotide sequence ID" value="NZ_WAIE01000001.1"/>
</dbReference>
<dbReference type="Gene3D" id="3.40.1190.20">
    <property type="match status" value="1"/>
</dbReference>